<protein>
    <submittedName>
        <fullName evidence="1">Uncharacterized protein</fullName>
    </submittedName>
</protein>
<evidence type="ECO:0000313" key="2">
    <source>
        <dbReference type="Proteomes" id="UP000092018"/>
    </source>
</evidence>
<dbReference type="AlphaFoldDB" id="A0AAN0XXQ4"/>
<sequence length="69" mass="8049">MTFCEVLKKSNNKTTVLTLEETEHLQAVEMLAVLNIFDAVDRREAEQIFKVNEATRSHFRAQKQLQEIN</sequence>
<proteinExistence type="predicted"/>
<dbReference type="EMBL" id="CP016178">
    <property type="protein sequence ID" value="ANO34543.1"/>
    <property type="molecule type" value="Genomic_DNA"/>
</dbReference>
<accession>A0AAN0XXQ4</accession>
<name>A0AAN0XXQ4_9VIBR</name>
<dbReference type="Proteomes" id="UP000092018">
    <property type="component" value="Chromosome 2"/>
</dbReference>
<evidence type="ECO:0000313" key="1">
    <source>
        <dbReference type="EMBL" id="ANO34543.1"/>
    </source>
</evidence>
<organism evidence="1 2">
    <name type="scientific">Vibrio breoganii</name>
    <dbReference type="NCBI Taxonomy" id="553239"/>
    <lineage>
        <taxon>Bacteria</taxon>
        <taxon>Pseudomonadati</taxon>
        <taxon>Pseudomonadota</taxon>
        <taxon>Gammaproteobacteria</taxon>
        <taxon>Vibrionales</taxon>
        <taxon>Vibrionaceae</taxon>
        <taxon>Vibrio</taxon>
    </lineage>
</organism>
<dbReference type="KEGG" id="vbr:A6E01_15185"/>
<dbReference type="RefSeq" id="WP_017030089.1">
    <property type="nucleotide sequence ID" value="NZ_CP016178.1"/>
</dbReference>
<gene>
    <name evidence="1" type="ORF">A6E01_15185</name>
</gene>
<reference evidence="1 2" key="1">
    <citation type="submission" date="2016-06" db="EMBL/GenBank/DDBJ databases">
        <title>Adaptive Radiation by Waves of Gene Transfer Leads to Fine-Scale Resource Partitioning in Marine Microbes.</title>
        <authorList>
            <person name="Hehemann J.-H."/>
            <person name="Arevalo P."/>
            <person name="Datta M.S."/>
            <person name="Yu X."/>
            <person name="Corzett C."/>
            <person name="Henschel A."/>
            <person name="Preheim S.P."/>
            <person name="Timberlake S."/>
            <person name="Alm E.J."/>
            <person name="Polz M.F."/>
        </authorList>
    </citation>
    <scope>NUCLEOTIDE SEQUENCE [LARGE SCALE GENOMIC DNA]</scope>
    <source>
        <strain evidence="1 2">FF50</strain>
    </source>
</reference>